<protein>
    <submittedName>
        <fullName evidence="1">Head protein</fullName>
    </submittedName>
</protein>
<dbReference type="EMBL" id="JMIB01000045">
    <property type="protein sequence ID" value="KDM89705.1"/>
    <property type="molecule type" value="Genomic_DNA"/>
</dbReference>
<comment type="caution">
    <text evidence="1">The sequence shown here is derived from an EMBL/GenBank/DDBJ whole genome shotgun (WGS) entry which is preliminary data.</text>
</comment>
<dbReference type="Proteomes" id="UP000027192">
    <property type="component" value="Unassembled WGS sequence"/>
</dbReference>
<dbReference type="OrthoDB" id="6312934at2"/>
<gene>
    <name evidence="1" type="ORF">EA58_21095</name>
</gene>
<evidence type="ECO:0000313" key="2">
    <source>
        <dbReference type="Proteomes" id="UP000027192"/>
    </source>
</evidence>
<dbReference type="STRING" id="1654360.EA58_21095"/>
<reference evidence="1 2" key="1">
    <citation type="submission" date="2014-04" db="EMBL/GenBank/DDBJ databases">
        <title>Draft genome sequence of Photobacterium halotolerans S2753: a solonamide, ngercheumicin and holomycin producer.</title>
        <authorList>
            <person name="Machado H.R."/>
            <person name="Gram L."/>
        </authorList>
    </citation>
    <scope>NUCLEOTIDE SEQUENCE [LARGE SCALE GENOMIC DNA]</scope>
    <source>
        <strain evidence="1 2">S2753</strain>
    </source>
</reference>
<dbReference type="AlphaFoldDB" id="A0A066RH18"/>
<name>A0A066RH18_9GAMM</name>
<accession>A0A066RH18</accession>
<dbReference type="RefSeq" id="WP_036757253.1">
    <property type="nucleotide sequence ID" value="NZ_JAGSGC010000024.1"/>
</dbReference>
<organism evidence="1 2">
    <name type="scientific">Photobacterium galatheae</name>
    <dbReference type="NCBI Taxonomy" id="1654360"/>
    <lineage>
        <taxon>Bacteria</taxon>
        <taxon>Pseudomonadati</taxon>
        <taxon>Pseudomonadota</taxon>
        <taxon>Gammaproteobacteria</taxon>
        <taxon>Vibrionales</taxon>
        <taxon>Vibrionaceae</taxon>
        <taxon>Photobacterium</taxon>
    </lineage>
</organism>
<evidence type="ECO:0000313" key="1">
    <source>
        <dbReference type="EMBL" id="KDM89705.1"/>
    </source>
</evidence>
<proteinExistence type="predicted"/>
<sequence length="137" mass="15104">MSFGGRQNTDINTPVSGNGWPDLSTEEFRKVRRIPSVFDELSIVMALEAAALYVQGQLSDLLEGGEPPELSAPSVYRRAVYSRAHADLLPEFATQDRREVAENAAEDAPEQDARFRAQSTRDICLLLGRSPNGVELI</sequence>
<dbReference type="Pfam" id="PF05926">
    <property type="entry name" value="Phage_GPL"/>
    <property type="match status" value="1"/>
</dbReference>
<dbReference type="InterPro" id="IPR009225">
    <property type="entry name" value="Phage_head_completion_GpL"/>
</dbReference>
<keyword evidence="2" id="KW-1185">Reference proteome</keyword>